<organism evidence="1">
    <name type="scientific">Rhizophora mucronata</name>
    <name type="common">Asiatic mangrove</name>
    <dbReference type="NCBI Taxonomy" id="61149"/>
    <lineage>
        <taxon>Eukaryota</taxon>
        <taxon>Viridiplantae</taxon>
        <taxon>Streptophyta</taxon>
        <taxon>Embryophyta</taxon>
        <taxon>Tracheophyta</taxon>
        <taxon>Spermatophyta</taxon>
        <taxon>Magnoliopsida</taxon>
        <taxon>eudicotyledons</taxon>
        <taxon>Gunneridae</taxon>
        <taxon>Pentapetalae</taxon>
        <taxon>rosids</taxon>
        <taxon>fabids</taxon>
        <taxon>Malpighiales</taxon>
        <taxon>Rhizophoraceae</taxon>
        <taxon>Rhizophora</taxon>
    </lineage>
</organism>
<sequence>MHVSKLSHNPPAILASVFADKGAITMISAHRRSSMWSTLSPILFQLDHSSSSV</sequence>
<protein>
    <submittedName>
        <fullName evidence="1">Uncharacterized protein</fullName>
    </submittedName>
</protein>
<proteinExistence type="predicted"/>
<dbReference type="AlphaFoldDB" id="A0A2P2ILR3"/>
<dbReference type="EMBL" id="GGEC01001694">
    <property type="protein sequence ID" value="MBW82177.1"/>
    <property type="molecule type" value="Transcribed_RNA"/>
</dbReference>
<reference evidence="1" key="1">
    <citation type="submission" date="2018-02" db="EMBL/GenBank/DDBJ databases">
        <title>Rhizophora mucronata_Transcriptome.</title>
        <authorList>
            <person name="Meera S.P."/>
            <person name="Sreeshan A."/>
            <person name="Augustine A."/>
        </authorList>
    </citation>
    <scope>NUCLEOTIDE SEQUENCE</scope>
    <source>
        <tissue evidence="1">Leaf</tissue>
    </source>
</reference>
<accession>A0A2P2ILR3</accession>
<evidence type="ECO:0000313" key="1">
    <source>
        <dbReference type="EMBL" id="MBW82177.1"/>
    </source>
</evidence>
<name>A0A2P2ILR3_RHIMU</name>